<dbReference type="CDD" id="cd02980">
    <property type="entry name" value="TRX_Fd_family"/>
    <property type="match status" value="1"/>
</dbReference>
<evidence type="ECO:0000256" key="2">
    <source>
        <dbReference type="ARBA" id="ARBA00022679"/>
    </source>
</evidence>
<dbReference type="Pfam" id="PF08100">
    <property type="entry name" value="Dimerisation"/>
    <property type="match status" value="1"/>
</dbReference>
<proteinExistence type="predicted"/>
<dbReference type="SUPFAM" id="SSF46785">
    <property type="entry name" value="Winged helix' DNA-binding domain"/>
    <property type="match status" value="1"/>
</dbReference>
<feature type="domain" description="O-methyltransferase C-terminal" evidence="4">
    <location>
        <begin position="253"/>
        <end position="437"/>
    </location>
</feature>
<dbReference type="SUPFAM" id="SSF52833">
    <property type="entry name" value="Thioredoxin-like"/>
    <property type="match status" value="1"/>
</dbReference>
<dbReference type="GO" id="GO:0008171">
    <property type="term" value="F:O-methyltransferase activity"/>
    <property type="evidence" value="ECO:0007669"/>
    <property type="project" value="InterPro"/>
</dbReference>
<dbReference type="SUPFAM" id="SSF53335">
    <property type="entry name" value="S-adenosyl-L-methionine-dependent methyltransferases"/>
    <property type="match status" value="1"/>
</dbReference>
<dbReference type="Gene3D" id="3.40.50.150">
    <property type="entry name" value="Vaccinia Virus protein VP39"/>
    <property type="match status" value="1"/>
</dbReference>
<accession>A0A2U3K4T1</accession>
<evidence type="ECO:0000256" key="1">
    <source>
        <dbReference type="ARBA" id="ARBA00022603"/>
    </source>
</evidence>
<dbReference type="PANTHER" id="PTHR43712">
    <property type="entry name" value="PUTATIVE (AFU_ORTHOLOGUE AFUA_4G14580)-RELATED"/>
    <property type="match status" value="1"/>
</dbReference>
<sequence length="456" mass="49563">MEPFRFHLFVCTQQKPEGVPSCPASGSFAVLGALDREIEVRGLDPDVQLTTCGCMGLCDEGPVMVAYPAGVWYRRVQPSDVSEIVDTHLRGGKPVDRLGWTDAAAMKAMSVEHGEKFRAAMAAREKAGVLPDRLDQMIRGYWPSRCLLTALELDIFTAVGDGATAEQVGTKVHANARAAGMLLNALVALGLLAKSGDDYKNTSESARFFVQGSKDNHREGLLHTANIWHRWSTLTDAVRSGTRIPIDLRKDARDDTSAWTRNFIAGMQRHAKDRAPLVVKALGTAGVRRILDLGGGSGAYSIAFAKACPDVQCEILDLPEVVPLTAEYVSQAGVSAQVRLRPGDMLQDDFGSGYDIIMLNAICHMFSEEQNQDIFRRATLALAPKGRLVVQDFILNPDKAGPQQAALFSLNMLVNTDAGASYSEVEYMRWMKAAGFAEVNRVNLPGPSDLIVGLVK</sequence>
<dbReference type="PROSITE" id="PS51683">
    <property type="entry name" value="SAM_OMT_II"/>
    <property type="match status" value="1"/>
</dbReference>
<dbReference type="OrthoDB" id="9810615at2"/>
<dbReference type="InterPro" id="IPR029063">
    <property type="entry name" value="SAM-dependent_MTases_sf"/>
</dbReference>
<dbReference type="InterPro" id="IPR036388">
    <property type="entry name" value="WH-like_DNA-bd_sf"/>
</dbReference>
<dbReference type="Gene3D" id="3.40.30.10">
    <property type="entry name" value="Glutaredoxin"/>
    <property type="match status" value="1"/>
</dbReference>
<name>A0A2U3K4T1_9BACT</name>
<evidence type="ECO:0000259" key="5">
    <source>
        <dbReference type="Pfam" id="PF08100"/>
    </source>
</evidence>
<dbReference type="AlphaFoldDB" id="A0A2U3K4T1"/>
<dbReference type="InterPro" id="IPR016461">
    <property type="entry name" value="COMT-like"/>
</dbReference>
<dbReference type="InterPro" id="IPR036249">
    <property type="entry name" value="Thioredoxin-like_sf"/>
</dbReference>
<dbReference type="Proteomes" id="UP000238701">
    <property type="component" value="Unassembled WGS sequence"/>
</dbReference>
<dbReference type="InterPro" id="IPR036390">
    <property type="entry name" value="WH_DNA-bd_sf"/>
</dbReference>
<keyword evidence="1 6" id="KW-0489">Methyltransferase</keyword>
<evidence type="ECO:0000313" key="6">
    <source>
        <dbReference type="EMBL" id="SPF34550.1"/>
    </source>
</evidence>
<dbReference type="Pfam" id="PF00891">
    <property type="entry name" value="Methyltransf_2"/>
    <property type="match status" value="1"/>
</dbReference>
<protein>
    <submittedName>
        <fullName evidence="6">Acetylserotonin O-methyltransferase (Modular protein)</fullName>
    </submittedName>
</protein>
<evidence type="ECO:0000259" key="4">
    <source>
        <dbReference type="Pfam" id="PF00891"/>
    </source>
</evidence>
<feature type="domain" description="O-methyltransferase dimerisation" evidence="5">
    <location>
        <begin position="137"/>
        <end position="208"/>
    </location>
</feature>
<dbReference type="CDD" id="cd02440">
    <property type="entry name" value="AdoMet_MTases"/>
    <property type="match status" value="1"/>
</dbReference>
<dbReference type="InterPro" id="IPR001077">
    <property type="entry name" value="COMT_C"/>
</dbReference>
<dbReference type="GO" id="GO:0046983">
    <property type="term" value="F:protein dimerization activity"/>
    <property type="evidence" value="ECO:0007669"/>
    <property type="project" value="InterPro"/>
</dbReference>
<evidence type="ECO:0000313" key="7">
    <source>
        <dbReference type="Proteomes" id="UP000238701"/>
    </source>
</evidence>
<dbReference type="InterPro" id="IPR012967">
    <property type="entry name" value="COMT_dimerisation"/>
</dbReference>
<dbReference type="Gene3D" id="1.10.10.10">
    <property type="entry name" value="Winged helix-like DNA-binding domain superfamily/Winged helix DNA-binding domain"/>
    <property type="match status" value="1"/>
</dbReference>
<dbReference type="EMBL" id="OMOD01000036">
    <property type="protein sequence ID" value="SPF34550.1"/>
    <property type="molecule type" value="Genomic_DNA"/>
</dbReference>
<keyword evidence="3" id="KW-0949">S-adenosyl-L-methionine</keyword>
<dbReference type="GO" id="GO:0032259">
    <property type="term" value="P:methylation"/>
    <property type="evidence" value="ECO:0007669"/>
    <property type="project" value="UniProtKB-KW"/>
</dbReference>
<dbReference type="PANTHER" id="PTHR43712:SF2">
    <property type="entry name" value="O-METHYLTRANSFERASE CICE"/>
    <property type="match status" value="1"/>
</dbReference>
<evidence type="ECO:0000256" key="3">
    <source>
        <dbReference type="ARBA" id="ARBA00022691"/>
    </source>
</evidence>
<reference evidence="7" key="1">
    <citation type="submission" date="2018-02" db="EMBL/GenBank/DDBJ databases">
        <authorList>
            <person name="Hausmann B."/>
        </authorList>
    </citation>
    <scope>NUCLEOTIDE SEQUENCE [LARGE SCALE GENOMIC DNA]</scope>
    <source>
        <strain evidence="7">Peat soil MAG SbA1</strain>
    </source>
</reference>
<organism evidence="6 7">
    <name type="scientific">Candidatus Sulfotelmatobacter kueseliae</name>
    <dbReference type="NCBI Taxonomy" id="2042962"/>
    <lineage>
        <taxon>Bacteria</taxon>
        <taxon>Pseudomonadati</taxon>
        <taxon>Acidobacteriota</taxon>
        <taxon>Terriglobia</taxon>
        <taxon>Terriglobales</taxon>
        <taxon>Candidatus Korobacteraceae</taxon>
        <taxon>Candidatus Sulfotelmatobacter</taxon>
    </lineage>
</organism>
<keyword evidence="2 6" id="KW-0808">Transferase</keyword>
<gene>
    <name evidence="6" type="ORF">SBA1_1300005</name>
</gene>